<dbReference type="InterPro" id="IPR033799">
    <property type="entry name" value="CdiA_EC869-like"/>
</dbReference>
<name>A0ABS0U4V6_9GAMM</name>
<evidence type="ECO:0000259" key="3">
    <source>
        <dbReference type="SMART" id="SM00912"/>
    </source>
</evidence>
<evidence type="ECO:0000313" key="4">
    <source>
        <dbReference type="EMBL" id="MBI6548647.1"/>
    </source>
</evidence>
<dbReference type="InterPro" id="IPR008638">
    <property type="entry name" value="FhaB/CdiA-like_TPS"/>
</dbReference>
<keyword evidence="2" id="KW-0732">Signal</keyword>
<dbReference type="Pfam" id="PF04830">
    <property type="entry name" value="DUF637"/>
    <property type="match status" value="1"/>
</dbReference>
<evidence type="ECO:0000256" key="1">
    <source>
        <dbReference type="ARBA" id="ARBA00022656"/>
    </source>
</evidence>
<feature type="chain" id="PRO_5045480224" evidence="2">
    <location>
        <begin position="31"/>
        <end position="1810"/>
    </location>
</feature>
<keyword evidence="5" id="KW-1185">Reference proteome</keyword>
<dbReference type="SMART" id="SM00912">
    <property type="entry name" value="Haemagg_act"/>
    <property type="match status" value="1"/>
</dbReference>
<feature type="domain" description="Filamentous haemagglutinin FhaB/tRNA nuclease CdiA-like TPS" evidence="3">
    <location>
        <begin position="64"/>
        <end position="184"/>
    </location>
</feature>
<dbReference type="Pfam" id="PF21111">
    <property type="entry name" value="CDI_toxin_EC869_like"/>
    <property type="match status" value="1"/>
</dbReference>
<organism evidence="4 5">
    <name type="scientific">Xenorhabdus lircayensis</name>
    <dbReference type="NCBI Taxonomy" id="2763499"/>
    <lineage>
        <taxon>Bacteria</taxon>
        <taxon>Pseudomonadati</taxon>
        <taxon>Pseudomonadota</taxon>
        <taxon>Gammaproteobacteria</taxon>
        <taxon>Enterobacterales</taxon>
        <taxon>Morganellaceae</taxon>
        <taxon>Xenorhabdus</taxon>
    </lineage>
</organism>
<sequence length="1810" mass="192101">MSKQHVPRLKALSYLLIYLTAVYPLHPAIAAANEQPPSPQPGETTVVNHQLFSPHYKDGKVPNKYIPVVNMAAPNEAGVIHLRFGDFNVYGGNDLVLNNALSETQTTLAKQIWANPNFNGKAADLIIGEVKGPNHSELTGAVEVAGQKANLIIANPNGITCNGCSFINAPAVTLTTGRPVLDNNGALAALIVQKGTVTIGEQGLSGVEGVGWGGKGSPDYIDIISRATILNGKVHAKNLTLTQGANWIDFKQGTIVPIAGEGEIPPLAVDTRSVGGMYANKIRLVGTEAGVGVNLTNLTTTQGDIRLTVDGKVTLGKVNAETDINVSSRDIDIDTKGSGKVALEAKKDITLATNRLFNTAYNIAYGDMRLFVDRLDNQKGVFESYNSLWLQKDAAGNPTTWVDNTLSSRLVTKHGDMVIRTKNLSNTSDILSGANAYINATKLDDKNGWLRTGKNLILAGHDFNGVGSVIQSGLNVTADFKNTFELLRGQSGRPGISAHNILLRAGKIGAKDHFGLKAKNDLSMIADGVLDVYAGRVEAGKNLTFIAGENASIARVTLKGQDVELIARTGDIKMKGYNGKGAFPDIAADNNLRVLANRHIGVSDTHLKGGNIEFLAPKGDITIEHGGMSVLAANDLRMVADGMIGGRNRDGGHYLKLKGENVELLARQGSIQIFGADNDISAGNNLRMFAGDSLDASGLRFVKANNITLNAGSVFLGSYAKWEANKDLTFIAGEKIHADKAGLKGENVELVVRKGDIRTDMFWPSISADKNVRNVRISAGKNLYFYKTEFDSSYNLTLSAGHDLDASGIRNSLRTAGSINLFAGNDIKLFSAEINAGQQITLSAGRNIDMYDPKMMASRTGITAGDQLQLRAGGDIVGKYARLTSTAGSVSVNAGRNVVFLAQEYLSDDYSDSKKSNTYGTSALNAAQNLTLSAAGDLSTYGASLISGRDMTLSAGGNVRFESLQEYIEEGNRERFTPRASQLKSGGALTLHAQGSILFQATSLIAKGGMDIAAKGGLLYAQAMEETYKWDETSKVCKTVLGIKSCLFGSKTETRRKENSTNKVTEFVAGGDINLMAKDDVTLEASRIETHQNAKITSQTGKVTFKAMPNTAFEQTVSTSTGFYITHRDKGYDEKTWVIPSVQIGGTLTVDAAKGIHADVKAKEGQRLEDALAKLGSTPGTEWLKDLQNRNDVQWHVVKDAYSSWDKKNQSLNPVVGAVIAIAVAAVTAGSGLAAMAGKGAVGATGATGAVGSAVYGAAYGGMIGLASQAAVALVENKGNLTKTLDALAKRDSVKSLVTQMVVGGALAGLDHSMGWGKLVEAEGVVNPIQSQLPLLNNDWGQVTQRIAAQSVVSSTLGTAINGGSFTDNLRAVLLSNIGNQVHAKGASLIGENGKILGHPGKILSHAVVAGISAEIAGGDAKGAAVGSLAAELAAISLGDNMIKAEEWGRVAETQARISRVLGGFTGAVFTGEAGGVYSGATAAETTFRYNYLAHHQKELRDKELAAESNSLKRGLIHIKWGLTSTHQDGVALAGFVSGVPAELYDTVLGIVGAAVNYKETLQALRNLINSDSMLNTVYQAEKADIVKRLDTIQRDYDRAGIGGAYNAGLETGKLTTKVIGYLAVVKGSAGATTNTFKSLSKFSGLKNAEGMVNIKNVYRLEKDGSKTPMAWKEGNYKQGYPFEDFVGKELKLPESSRLPYGTEVFDYYTKSTGQAISVKTLDTATNARIQNPKQISSQLNSYINDIDGFSGSLKGKDVLTPDMIKQKTLHLAVPEKTTPSQWAEINQSISYAAEKKIDVKVTVVRGETP</sequence>
<dbReference type="InterPro" id="IPR006915">
    <property type="entry name" value="DUF637_hemagglutn_put"/>
</dbReference>
<gene>
    <name evidence="4" type="ORF">H8A87_07905</name>
</gene>
<dbReference type="Gene3D" id="3.40.1350.110">
    <property type="match status" value="1"/>
</dbReference>
<dbReference type="Pfam" id="PF05860">
    <property type="entry name" value="TPS"/>
    <property type="match status" value="1"/>
</dbReference>
<dbReference type="NCBIfam" id="TIGR01901">
    <property type="entry name" value="adhes_NPXG"/>
    <property type="match status" value="1"/>
</dbReference>
<dbReference type="InterPro" id="IPR025157">
    <property type="entry name" value="Hemagglutinin_rpt"/>
</dbReference>
<feature type="signal peptide" evidence="2">
    <location>
        <begin position="1"/>
        <end position="30"/>
    </location>
</feature>
<dbReference type="RefSeq" id="WP_198689438.1">
    <property type="nucleotide sequence ID" value="NZ_CAWPUD010000029.1"/>
</dbReference>
<dbReference type="InterPro" id="IPR011050">
    <property type="entry name" value="Pectin_lyase_fold/virulence"/>
</dbReference>
<keyword evidence="1" id="KW-0800">Toxin</keyword>
<accession>A0ABS0U4V6</accession>
<dbReference type="CDD" id="cd13444">
    <property type="entry name" value="CDI_toxin_EC869_like"/>
    <property type="match status" value="1"/>
</dbReference>
<reference evidence="4 5" key="1">
    <citation type="submission" date="2020-08" db="EMBL/GenBank/DDBJ databases">
        <title>Description of Xenorhabdus lircayensis sp. nov., the symbiotic bacterium associated with the entomopathogenic nematode Steirnernema unicornum.</title>
        <authorList>
            <person name="Castaneda-Alvarez C."/>
            <person name="Prodan S."/>
            <person name="Zamorano A."/>
            <person name="San-Blas E."/>
            <person name="Aballay E."/>
        </authorList>
    </citation>
    <scope>NUCLEOTIDE SEQUENCE [LARGE SCALE GENOMIC DNA]</scope>
    <source>
        <strain evidence="4 5">VLS</strain>
    </source>
</reference>
<protein>
    <submittedName>
        <fullName evidence="4">DUF637 domain-containing protein</fullName>
    </submittedName>
</protein>
<dbReference type="EMBL" id="JACOII010000031">
    <property type="protein sequence ID" value="MBI6548647.1"/>
    <property type="molecule type" value="Genomic_DNA"/>
</dbReference>
<evidence type="ECO:0000256" key="2">
    <source>
        <dbReference type="SAM" id="SignalP"/>
    </source>
</evidence>
<dbReference type="Proteomes" id="UP000696184">
    <property type="component" value="Unassembled WGS sequence"/>
</dbReference>
<dbReference type="Pfam" id="PF13332">
    <property type="entry name" value="Fil_haemagg_2"/>
    <property type="match status" value="2"/>
</dbReference>
<dbReference type="SUPFAM" id="SSF51126">
    <property type="entry name" value="Pectin lyase-like"/>
    <property type="match status" value="1"/>
</dbReference>
<dbReference type="Gene3D" id="2.160.20.10">
    <property type="entry name" value="Single-stranded right-handed beta-helix, Pectin lyase-like"/>
    <property type="match status" value="1"/>
</dbReference>
<proteinExistence type="predicted"/>
<evidence type="ECO:0000313" key="5">
    <source>
        <dbReference type="Proteomes" id="UP000696184"/>
    </source>
</evidence>
<comment type="caution">
    <text evidence="4">The sequence shown here is derived from an EMBL/GenBank/DDBJ whole genome shotgun (WGS) entry which is preliminary data.</text>
</comment>
<dbReference type="InterPro" id="IPR012334">
    <property type="entry name" value="Pectin_lyas_fold"/>
</dbReference>